<keyword evidence="4" id="KW-0804">Transcription</keyword>
<sequence length="623" mass="69033">MNHGAFALHNAEELPPLNLLLHTLGEDRYHGIPRHLISILIEVYYQNVYNAALLLHKKLFLESFVAGTARSHIVLSVCAFAANFYRDASGGATLKEHGFMVEWAQRAGKLVFLDAQEIQEESIVTHCNLSLFWHSQGDWRLSYLHKGSACNLLNIIGLGPRRPQDPWTCEFEAATNMDNLPLPWPEEDFEIGVCRSPQITLSSDQSNGGMYAELIKILTIWSTAIAFVKSSKPSFSSKISGIHDLDQKLSDWWRKLRPEFQLTASKIGTIPPDALPKVLMMNIVYHQTFCALHASIVPLFCWGRGHEDWLAARQLSAQVAYEHACSASALIDAVLGSSDRLSAMPSYISHAAYAGCAIQLPFMFCSNLAVREKAVANVKANIKMLHTIAGYWKFAALLKIYVRCLYNGHRKHPTILDNEPRFVDPRKLTGFKLNAPRAQASILEFNAILRLKDSDGVSKSGEEVDLGIEQGNSGSESVSRLRSPGRHEGPGQEKIPLQHAAHGLWSHNASTMQFPPSNEEQYQEHPQNIFSALTSQLSDTFVAESNPFDIDIFQPILDPEMIELFPGGDLPDLSLFETSPLNLDYFNIEELTGATASTFGVGTGAASMDRSEDVAASNWADAS</sequence>
<protein>
    <recommendedName>
        <fullName evidence="9">Transcription factor domain-containing protein</fullName>
    </recommendedName>
</protein>
<proteinExistence type="predicted"/>
<accession>A0A072PC68</accession>
<dbReference type="VEuPathDB" id="FungiDB:A1O9_05259"/>
<evidence type="ECO:0000256" key="1">
    <source>
        <dbReference type="ARBA" id="ARBA00004123"/>
    </source>
</evidence>
<keyword evidence="2" id="KW-0479">Metal-binding</keyword>
<dbReference type="CDD" id="cd12148">
    <property type="entry name" value="fungal_TF_MHR"/>
    <property type="match status" value="1"/>
</dbReference>
<dbReference type="STRING" id="1182545.A0A072PC68"/>
<dbReference type="GO" id="GO:0000981">
    <property type="term" value="F:DNA-binding transcription factor activity, RNA polymerase II-specific"/>
    <property type="evidence" value="ECO:0007669"/>
    <property type="project" value="InterPro"/>
</dbReference>
<reference evidence="7 8" key="1">
    <citation type="submission" date="2013-03" db="EMBL/GenBank/DDBJ databases">
        <title>The Genome Sequence of Exophiala aquamarina CBS 119918.</title>
        <authorList>
            <consortium name="The Broad Institute Genomics Platform"/>
            <person name="Cuomo C."/>
            <person name="de Hoog S."/>
            <person name="Gorbushina A."/>
            <person name="Walker B."/>
            <person name="Young S.K."/>
            <person name="Zeng Q."/>
            <person name="Gargeya S."/>
            <person name="Fitzgerald M."/>
            <person name="Haas B."/>
            <person name="Abouelleil A."/>
            <person name="Allen A.W."/>
            <person name="Alvarado L."/>
            <person name="Arachchi H.M."/>
            <person name="Berlin A.M."/>
            <person name="Chapman S.B."/>
            <person name="Gainer-Dewar J."/>
            <person name="Goldberg J."/>
            <person name="Griggs A."/>
            <person name="Gujja S."/>
            <person name="Hansen M."/>
            <person name="Howarth C."/>
            <person name="Imamovic A."/>
            <person name="Ireland A."/>
            <person name="Larimer J."/>
            <person name="McCowan C."/>
            <person name="Murphy C."/>
            <person name="Pearson M."/>
            <person name="Poon T.W."/>
            <person name="Priest M."/>
            <person name="Roberts A."/>
            <person name="Saif S."/>
            <person name="Shea T."/>
            <person name="Sisk P."/>
            <person name="Sykes S."/>
            <person name="Wortman J."/>
            <person name="Nusbaum C."/>
            <person name="Birren B."/>
        </authorList>
    </citation>
    <scope>NUCLEOTIDE SEQUENCE [LARGE SCALE GENOMIC DNA]</scope>
    <source>
        <strain evidence="7 8">CBS 119918</strain>
    </source>
</reference>
<dbReference type="GeneID" id="25280185"/>
<organism evidence="7 8">
    <name type="scientific">Exophiala aquamarina CBS 119918</name>
    <dbReference type="NCBI Taxonomy" id="1182545"/>
    <lineage>
        <taxon>Eukaryota</taxon>
        <taxon>Fungi</taxon>
        <taxon>Dikarya</taxon>
        <taxon>Ascomycota</taxon>
        <taxon>Pezizomycotina</taxon>
        <taxon>Eurotiomycetes</taxon>
        <taxon>Chaetothyriomycetidae</taxon>
        <taxon>Chaetothyriales</taxon>
        <taxon>Herpotrichiellaceae</taxon>
        <taxon>Exophiala</taxon>
    </lineage>
</organism>
<dbReference type="InterPro" id="IPR050815">
    <property type="entry name" value="TF_fung"/>
</dbReference>
<dbReference type="OrthoDB" id="309640at2759"/>
<dbReference type="GO" id="GO:0046872">
    <property type="term" value="F:metal ion binding"/>
    <property type="evidence" value="ECO:0007669"/>
    <property type="project" value="UniProtKB-KW"/>
</dbReference>
<evidence type="ECO:0000313" key="8">
    <source>
        <dbReference type="Proteomes" id="UP000027920"/>
    </source>
</evidence>
<dbReference type="AlphaFoldDB" id="A0A072PC68"/>
<feature type="region of interest" description="Disordered" evidence="6">
    <location>
        <begin position="457"/>
        <end position="493"/>
    </location>
</feature>
<dbReference type="PANTHER" id="PTHR47338">
    <property type="entry name" value="ZN(II)2CYS6 TRANSCRIPTION FACTOR (EUROFUNG)-RELATED"/>
    <property type="match status" value="1"/>
</dbReference>
<dbReference type="PANTHER" id="PTHR47338:SF27">
    <property type="entry name" value="ZN(II)2CYS6 TRANSCRIPTION FACTOR (EUROFUNG)"/>
    <property type="match status" value="1"/>
</dbReference>
<evidence type="ECO:0008006" key="9">
    <source>
        <dbReference type="Google" id="ProtNLM"/>
    </source>
</evidence>
<dbReference type="RefSeq" id="XP_013259932.1">
    <property type="nucleotide sequence ID" value="XM_013404478.1"/>
</dbReference>
<name>A0A072PC68_9EURO</name>
<keyword evidence="3" id="KW-0805">Transcription regulation</keyword>
<dbReference type="HOGENOM" id="CLU_024802_0_0_1"/>
<dbReference type="GO" id="GO:0005634">
    <property type="term" value="C:nucleus"/>
    <property type="evidence" value="ECO:0007669"/>
    <property type="project" value="UniProtKB-SubCell"/>
</dbReference>
<evidence type="ECO:0000256" key="6">
    <source>
        <dbReference type="SAM" id="MobiDB-lite"/>
    </source>
</evidence>
<evidence type="ECO:0000256" key="3">
    <source>
        <dbReference type="ARBA" id="ARBA00023015"/>
    </source>
</evidence>
<dbReference type="EMBL" id="AMGV01000004">
    <property type="protein sequence ID" value="KEF57342.1"/>
    <property type="molecule type" value="Genomic_DNA"/>
</dbReference>
<evidence type="ECO:0000256" key="5">
    <source>
        <dbReference type="ARBA" id="ARBA00023242"/>
    </source>
</evidence>
<comment type="caution">
    <text evidence="7">The sequence shown here is derived from an EMBL/GenBank/DDBJ whole genome shotgun (WGS) entry which is preliminary data.</text>
</comment>
<evidence type="ECO:0000256" key="4">
    <source>
        <dbReference type="ARBA" id="ARBA00023163"/>
    </source>
</evidence>
<evidence type="ECO:0000256" key="2">
    <source>
        <dbReference type="ARBA" id="ARBA00022723"/>
    </source>
</evidence>
<keyword evidence="5" id="KW-0539">Nucleus</keyword>
<gene>
    <name evidence="7" type="ORF">A1O9_05259</name>
</gene>
<dbReference type="Proteomes" id="UP000027920">
    <property type="component" value="Unassembled WGS sequence"/>
</dbReference>
<keyword evidence="8" id="KW-1185">Reference proteome</keyword>
<comment type="subcellular location">
    <subcellularLocation>
        <location evidence="1">Nucleus</location>
    </subcellularLocation>
</comment>
<feature type="compositionally biased region" description="Polar residues" evidence="6">
    <location>
        <begin position="470"/>
        <end position="480"/>
    </location>
</feature>
<evidence type="ECO:0000313" key="7">
    <source>
        <dbReference type="EMBL" id="KEF57342.1"/>
    </source>
</evidence>